<sequence>MRPKSSICPKHVVLIKKCWTGFNTVLCKEIPDVSRVGYLPVIDASPTEYSTINAILERSKEITDKLELKYAVLVFDEAVYAKIQQVRWKDKVLRNRFVVCLGEFHTPMTYLSAMSNIFEDGGLKDVFIESGIVKDRSRVFSPENITTDVHPSHQRGKLGSPLDSIERVNYARNRSAYILEMTALENMHPGIRQELLSNFAVQRQDNHEFSAVACDQTMENERWVLSQSERASITRICKDMAGMECKPRTRKDLDDTKWKLHEKSVNDVVNTILSMINLFETR</sequence>
<dbReference type="Proteomes" id="UP001152795">
    <property type="component" value="Unassembled WGS sequence"/>
</dbReference>
<dbReference type="EMBL" id="CACRXK020000686">
    <property type="protein sequence ID" value="CAB3984024.1"/>
    <property type="molecule type" value="Genomic_DNA"/>
</dbReference>
<dbReference type="AlphaFoldDB" id="A0A6S7FV62"/>
<protein>
    <submittedName>
        <fullName evidence="1">Uncharacterized protein</fullName>
    </submittedName>
</protein>
<organism evidence="1 2">
    <name type="scientific">Paramuricea clavata</name>
    <name type="common">Red gorgonian</name>
    <name type="synonym">Violescent sea-whip</name>
    <dbReference type="NCBI Taxonomy" id="317549"/>
    <lineage>
        <taxon>Eukaryota</taxon>
        <taxon>Metazoa</taxon>
        <taxon>Cnidaria</taxon>
        <taxon>Anthozoa</taxon>
        <taxon>Octocorallia</taxon>
        <taxon>Malacalcyonacea</taxon>
        <taxon>Plexauridae</taxon>
        <taxon>Paramuricea</taxon>
    </lineage>
</organism>
<keyword evidence="2" id="KW-1185">Reference proteome</keyword>
<dbReference type="PANTHER" id="PTHR46704">
    <property type="entry name" value="CXC DOMAIN-CONTAINING PROTEIN-RELATED"/>
    <property type="match status" value="1"/>
</dbReference>
<reference evidence="1" key="1">
    <citation type="submission" date="2020-04" db="EMBL/GenBank/DDBJ databases">
        <authorList>
            <person name="Alioto T."/>
            <person name="Alioto T."/>
            <person name="Gomez Garrido J."/>
        </authorList>
    </citation>
    <scope>NUCLEOTIDE SEQUENCE</scope>
    <source>
        <strain evidence="1">A484AB</strain>
    </source>
</reference>
<comment type="caution">
    <text evidence="1">The sequence shown here is derived from an EMBL/GenBank/DDBJ whole genome shotgun (WGS) entry which is preliminary data.</text>
</comment>
<evidence type="ECO:0000313" key="1">
    <source>
        <dbReference type="EMBL" id="CAB3984024.1"/>
    </source>
</evidence>
<name>A0A6S7FV62_PARCT</name>
<accession>A0A6S7FV62</accession>
<dbReference type="PANTHER" id="PTHR46704:SF9">
    <property type="entry name" value="BHLH DOMAIN-CONTAINING PROTEIN"/>
    <property type="match status" value="1"/>
</dbReference>
<gene>
    <name evidence="1" type="ORF">PACLA_8A069258</name>
</gene>
<dbReference type="OrthoDB" id="5989055at2759"/>
<evidence type="ECO:0000313" key="2">
    <source>
        <dbReference type="Proteomes" id="UP001152795"/>
    </source>
</evidence>
<proteinExistence type="predicted"/>